<evidence type="ECO:0000256" key="6">
    <source>
        <dbReference type="ARBA" id="ARBA00022781"/>
    </source>
</evidence>
<sequence length="53" mass="6453">MPQLLPSPWFFIFIFTWIILISLAPQKILSHLFLNEPVLKFTKTAKHTWIWLW</sequence>
<dbReference type="Pfam" id="PF00895">
    <property type="entry name" value="ATP-synt_8"/>
    <property type="match status" value="1"/>
</dbReference>
<evidence type="ECO:0000256" key="5">
    <source>
        <dbReference type="ARBA" id="ARBA00022692"/>
    </source>
</evidence>
<dbReference type="GeneID" id="20356635"/>
<keyword evidence="10 13" id="KW-0472">Membrane</keyword>
<evidence type="ECO:0000256" key="12">
    <source>
        <dbReference type="RuleBase" id="RU003661"/>
    </source>
</evidence>
<name>A0A0U1X6F3_9NEOB</name>
<evidence type="ECO:0000256" key="8">
    <source>
        <dbReference type="ARBA" id="ARBA00023065"/>
    </source>
</evidence>
<keyword evidence="6 12" id="KW-0375">Hydrogen ion transport</keyword>
<keyword evidence="3 12" id="KW-0813">Transport</keyword>
<keyword evidence="4 12" id="KW-0138">CF(0)</keyword>
<dbReference type="PANTHER" id="PTHR39937:SF1">
    <property type="entry name" value="ATP SYNTHASE PROTEIN 8"/>
    <property type="match status" value="1"/>
</dbReference>
<evidence type="ECO:0000256" key="13">
    <source>
        <dbReference type="SAM" id="Phobius"/>
    </source>
</evidence>
<evidence type="ECO:0000256" key="11">
    <source>
        <dbReference type="ARBA" id="ARBA00023310"/>
    </source>
</evidence>
<geneLocation type="mitochondrion" evidence="14"/>
<dbReference type="GO" id="GO:0015986">
    <property type="term" value="P:proton motive force-driven ATP synthesis"/>
    <property type="evidence" value="ECO:0007669"/>
    <property type="project" value="InterPro"/>
</dbReference>
<evidence type="ECO:0000313" key="14">
    <source>
        <dbReference type="EMBL" id="AIL50256.1"/>
    </source>
</evidence>
<evidence type="ECO:0000256" key="10">
    <source>
        <dbReference type="ARBA" id="ARBA00023136"/>
    </source>
</evidence>
<dbReference type="AlphaFoldDB" id="A0A0U1X6F3"/>
<reference evidence="14" key="1">
    <citation type="journal article" date="2014" name="Mitochondrial DNA">
        <title>Complete mitochondrial genome of the Ye's spiny-vented frog Yerana yei (Anura: Dicroglossidae).</title>
        <authorList>
            <person name="Chen Z."/>
            <person name="Zhai X."/>
            <person name="Zhu Y."/>
            <person name="Chen X."/>
        </authorList>
    </citation>
    <scope>NUCLEOTIDE SEQUENCE</scope>
</reference>
<evidence type="ECO:0000256" key="9">
    <source>
        <dbReference type="ARBA" id="ARBA00023128"/>
    </source>
</evidence>
<evidence type="ECO:0000256" key="7">
    <source>
        <dbReference type="ARBA" id="ARBA00022989"/>
    </source>
</evidence>
<accession>A0A0U1X6F3</accession>
<proteinExistence type="inferred from homology"/>
<evidence type="ECO:0000256" key="4">
    <source>
        <dbReference type="ARBA" id="ARBA00022547"/>
    </source>
</evidence>
<keyword evidence="7 13" id="KW-1133">Transmembrane helix</keyword>
<protein>
    <recommendedName>
        <fullName evidence="12">ATP synthase complex subunit 8</fullName>
    </recommendedName>
</protein>
<feature type="transmembrane region" description="Helical" evidence="13">
    <location>
        <begin position="6"/>
        <end position="24"/>
    </location>
</feature>
<dbReference type="PANTHER" id="PTHR39937">
    <property type="entry name" value="ATP SYNTHASE PROTEIN 8"/>
    <property type="match status" value="1"/>
</dbReference>
<evidence type="ECO:0000256" key="3">
    <source>
        <dbReference type="ARBA" id="ARBA00022448"/>
    </source>
</evidence>
<keyword evidence="9 12" id="KW-0496">Mitochondrion</keyword>
<dbReference type="InterPro" id="IPR050635">
    <property type="entry name" value="ATPase_protein_8"/>
</dbReference>
<organism evidence="14">
    <name type="scientific">Quasipaa yei</name>
    <name type="common">Ye's spiny-vented frog</name>
    <dbReference type="NCBI Taxonomy" id="342822"/>
    <lineage>
        <taxon>Eukaryota</taxon>
        <taxon>Metazoa</taxon>
        <taxon>Chordata</taxon>
        <taxon>Craniata</taxon>
        <taxon>Vertebrata</taxon>
        <taxon>Euteleostomi</taxon>
        <taxon>Amphibia</taxon>
        <taxon>Batrachia</taxon>
        <taxon>Anura</taxon>
        <taxon>Neobatrachia</taxon>
        <taxon>Ranoidea</taxon>
        <taxon>Dicroglossidae</taxon>
        <taxon>Dicroglossinae</taxon>
        <taxon>Quasipaa</taxon>
    </lineage>
</organism>
<dbReference type="GO" id="GO:0045259">
    <property type="term" value="C:proton-transporting ATP synthase complex"/>
    <property type="evidence" value="ECO:0007669"/>
    <property type="project" value="UniProtKB-KW"/>
</dbReference>
<dbReference type="RefSeq" id="YP_009058288.1">
    <property type="nucleotide sequence ID" value="NC_024843.1"/>
</dbReference>
<dbReference type="GO" id="GO:0015078">
    <property type="term" value="F:proton transmembrane transporter activity"/>
    <property type="evidence" value="ECO:0007669"/>
    <property type="project" value="InterPro"/>
</dbReference>
<keyword evidence="11" id="KW-0066">ATP synthesis</keyword>
<keyword evidence="8 12" id="KW-0406">Ion transport</keyword>
<evidence type="ECO:0000256" key="1">
    <source>
        <dbReference type="ARBA" id="ARBA00004304"/>
    </source>
</evidence>
<dbReference type="InterPro" id="IPR001421">
    <property type="entry name" value="ATP8_metazoa"/>
</dbReference>
<dbReference type="EMBL" id="KJ842105">
    <property type="protein sequence ID" value="AIL50256.1"/>
    <property type="molecule type" value="Genomic_DNA"/>
</dbReference>
<dbReference type="GO" id="GO:0031966">
    <property type="term" value="C:mitochondrial membrane"/>
    <property type="evidence" value="ECO:0007669"/>
    <property type="project" value="UniProtKB-SubCell"/>
</dbReference>
<comment type="similarity">
    <text evidence="2 12">Belongs to the ATPase protein 8 family.</text>
</comment>
<evidence type="ECO:0000256" key="2">
    <source>
        <dbReference type="ARBA" id="ARBA00008892"/>
    </source>
</evidence>
<keyword evidence="5 12" id="KW-0812">Transmembrane</keyword>
<dbReference type="CTD" id="4509"/>
<gene>
    <name evidence="14" type="primary">ATP8</name>
</gene>
<comment type="subcellular location">
    <subcellularLocation>
        <location evidence="1 12">Mitochondrion membrane</location>
        <topology evidence="1 12">Single-pass membrane protein</topology>
    </subcellularLocation>
</comment>